<keyword evidence="2" id="KW-1185">Reference proteome</keyword>
<organism evidence="1 2">
    <name type="scientific">Luteolibacter rhizosphaerae</name>
    <dbReference type="NCBI Taxonomy" id="2989719"/>
    <lineage>
        <taxon>Bacteria</taxon>
        <taxon>Pseudomonadati</taxon>
        <taxon>Verrucomicrobiota</taxon>
        <taxon>Verrucomicrobiia</taxon>
        <taxon>Verrucomicrobiales</taxon>
        <taxon>Verrucomicrobiaceae</taxon>
        <taxon>Luteolibacter</taxon>
    </lineage>
</organism>
<dbReference type="Pfam" id="PF05521">
    <property type="entry name" value="Phage_HCP"/>
    <property type="match status" value="1"/>
</dbReference>
<gene>
    <name evidence="1" type="ORF">OJ996_24565</name>
</gene>
<reference evidence="1" key="1">
    <citation type="submission" date="2022-10" db="EMBL/GenBank/DDBJ databases">
        <title>Luteolibacter sp. GHJ8, whole genome shotgun sequencing project.</title>
        <authorList>
            <person name="Zhao G."/>
            <person name="Shen L."/>
        </authorList>
    </citation>
    <scope>NUCLEOTIDE SEQUENCE</scope>
    <source>
        <strain evidence="1">GHJ8</strain>
    </source>
</reference>
<dbReference type="EMBL" id="JAPDDR010000018">
    <property type="protein sequence ID" value="MCW1916784.1"/>
    <property type="molecule type" value="Genomic_DNA"/>
</dbReference>
<evidence type="ECO:0000313" key="2">
    <source>
        <dbReference type="Proteomes" id="UP001165653"/>
    </source>
</evidence>
<dbReference type="InterPro" id="IPR008767">
    <property type="entry name" value="Phage_SPP1_head-tail_adaptor"/>
</dbReference>
<dbReference type="InterPro" id="IPR038666">
    <property type="entry name" value="SSP1_head-tail_sf"/>
</dbReference>
<accession>A0ABT3GBD3</accession>
<evidence type="ECO:0000313" key="1">
    <source>
        <dbReference type="EMBL" id="MCW1916784.1"/>
    </source>
</evidence>
<dbReference type="Gene3D" id="2.40.10.270">
    <property type="entry name" value="Bacteriophage SPP1 head-tail adaptor protein"/>
    <property type="match status" value="1"/>
</dbReference>
<protein>
    <submittedName>
        <fullName evidence="1">Head-tail adaptor protein</fullName>
    </submittedName>
</protein>
<dbReference type="RefSeq" id="WP_264516386.1">
    <property type="nucleotide sequence ID" value="NZ_JAPDDR010000018.1"/>
</dbReference>
<name>A0ABT3GBD3_9BACT</name>
<comment type="caution">
    <text evidence="1">The sequence shown here is derived from an EMBL/GenBank/DDBJ whole genome shotgun (WGS) entry which is preliminary data.</text>
</comment>
<sequence length="115" mass="13124">MNPGLLRHPIRIERPVTTVDELGQPVPGWERVGVCFARRMKERAGAETVISDRPVEQRRAVFRVRSQPFLRWYREGDRLVELGRGGMPEVVWGIEGWAEVEGSGGMYLDVESSNF</sequence>
<dbReference type="Proteomes" id="UP001165653">
    <property type="component" value="Unassembled WGS sequence"/>
</dbReference>
<proteinExistence type="predicted"/>